<organism evidence="4 5">
    <name type="scientific">Antarcticimicrobium sediminis</name>
    <dbReference type="NCBI Taxonomy" id="2546227"/>
    <lineage>
        <taxon>Bacteria</taxon>
        <taxon>Pseudomonadati</taxon>
        <taxon>Pseudomonadota</taxon>
        <taxon>Alphaproteobacteria</taxon>
        <taxon>Rhodobacterales</taxon>
        <taxon>Paracoccaceae</taxon>
        <taxon>Antarcticimicrobium</taxon>
    </lineage>
</organism>
<feature type="domain" description="AMP-dependent synthetase/ligase" evidence="2">
    <location>
        <begin position="18"/>
        <end position="376"/>
    </location>
</feature>
<accession>A0A4R5END6</accession>
<evidence type="ECO:0000313" key="4">
    <source>
        <dbReference type="EMBL" id="TDE35953.1"/>
    </source>
</evidence>
<dbReference type="Proteomes" id="UP000294662">
    <property type="component" value="Unassembled WGS sequence"/>
</dbReference>
<dbReference type="PANTHER" id="PTHR43352">
    <property type="entry name" value="ACETYL-COA SYNTHETASE"/>
    <property type="match status" value="1"/>
</dbReference>
<comment type="caution">
    <text evidence="4">The sequence shown here is derived from an EMBL/GenBank/DDBJ whole genome shotgun (WGS) entry which is preliminary data.</text>
</comment>
<dbReference type="Gene3D" id="3.40.50.12820">
    <property type="match status" value="1"/>
</dbReference>
<dbReference type="Gene3D" id="3.30.300.30">
    <property type="match status" value="1"/>
</dbReference>
<evidence type="ECO:0000256" key="1">
    <source>
        <dbReference type="ARBA" id="ARBA00022598"/>
    </source>
</evidence>
<dbReference type="AlphaFoldDB" id="A0A4R5END6"/>
<evidence type="ECO:0000313" key="5">
    <source>
        <dbReference type="Proteomes" id="UP000294662"/>
    </source>
</evidence>
<evidence type="ECO:0000259" key="2">
    <source>
        <dbReference type="Pfam" id="PF00501"/>
    </source>
</evidence>
<dbReference type="SUPFAM" id="SSF56801">
    <property type="entry name" value="Acetyl-CoA synthetase-like"/>
    <property type="match status" value="1"/>
</dbReference>
<sequence>MHASGNAAIYFVDRHIDEGRGDKIAFREADGDRRSLTYGQLAEETARFAGALDRHGVRREERVAMIVRDQIEFPVVFWGALKAGAIPVPLNTLLSTDIYEAVLNDSRASILVVSQELWEVVAPAVADNRFLRAILVIGDAPKGTESYRAFVEGAELADTVEAHEDELAFWLYSSGSTGLPKGVRHVHSSLRATADTFGAQVLAIDEGDTVYSVAKLFFAYGLGNGMSFPMSVGATTVLFGGRPTPDAVFDIMKTERPTIFCGVPTLYAAVVAAQEAAGGMPDHTIRICTSAGEALPREIGERWEKLWGAEIIDGVGSTEMLHIFLSNRPGDVVYGTSGIAVPGYEVRLVDEHDEDLPDGEVGELLVRGPSSADGYWNRRNKSQSTFAGHWTRTGDKYERTPDGRYVYCGRTDDMFKVSGIWVSPFEVEQALIEHPAVLEAAVVARADEKGLDKPAAYIVLKTGADPSIAGDLKDLVKDKIGMWKYPRWIEVVDELPKTATGKIQRYKLRGAA</sequence>
<evidence type="ECO:0000259" key="3">
    <source>
        <dbReference type="Pfam" id="PF13193"/>
    </source>
</evidence>
<dbReference type="InterPro" id="IPR045851">
    <property type="entry name" value="AMP-bd_C_sf"/>
</dbReference>
<dbReference type="Gene3D" id="3.40.50.980">
    <property type="match status" value="1"/>
</dbReference>
<proteinExistence type="predicted"/>
<feature type="domain" description="AMP-binding enzyme C-terminal" evidence="3">
    <location>
        <begin position="426"/>
        <end position="502"/>
    </location>
</feature>
<dbReference type="GO" id="GO:0005524">
    <property type="term" value="F:ATP binding"/>
    <property type="evidence" value="ECO:0007669"/>
    <property type="project" value="InterPro"/>
</dbReference>
<dbReference type="EMBL" id="SMFP01000011">
    <property type="protein sequence ID" value="TDE35953.1"/>
    <property type="molecule type" value="Genomic_DNA"/>
</dbReference>
<dbReference type="PANTHER" id="PTHR43352:SF1">
    <property type="entry name" value="ANTHRANILATE--COA LIGASE"/>
    <property type="match status" value="1"/>
</dbReference>
<dbReference type="NCBIfam" id="TIGR02262">
    <property type="entry name" value="benz_CoA_lig"/>
    <property type="match status" value="1"/>
</dbReference>
<dbReference type="OrthoDB" id="9803968at2"/>
<gene>
    <name evidence="4" type="ORF">E1B25_15830</name>
</gene>
<dbReference type="InterPro" id="IPR025110">
    <property type="entry name" value="AMP-bd_C"/>
</dbReference>
<name>A0A4R5END6_9RHOB</name>
<dbReference type="InterPro" id="IPR000873">
    <property type="entry name" value="AMP-dep_synth/lig_dom"/>
</dbReference>
<protein>
    <submittedName>
        <fullName evidence="4">Benzoate-CoA ligase family protein</fullName>
    </submittedName>
</protein>
<dbReference type="InterPro" id="IPR011957">
    <property type="entry name" value="Benz_CoA_lig"/>
</dbReference>
<dbReference type="GO" id="GO:0016405">
    <property type="term" value="F:CoA-ligase activity"/>
    <property type="evidence" value="ECO:0007669"/>
    <property type="project" value="InterPro"/>
</dbReference>
<dbReference type="GO" id="GO:0016878">
    <property type="term" value="F:acid-thiol ligase activity"/>
    <property type="evidence" value="ECO:0007669"/>
    <property type="project" value="TreeGrafter"/>
</dbReference>
<dbReference type="RefSeq" id="WP_132830494.1">
    <property type="nucleotide sequence ID" value="NZ_SMFP01000011.1"/>
</dbReference>
<dbReference type="Pfam" id="PF13193">
    <property type="entry name" value="AMP-binding_C"/>
    <property type="match status" value="1"/>
</dbReference>
<keyword evidence="5" id="KW-1185">Reference proteome</keyword>
<dbReference type="GO" id="GO:0044550">
    <property type="term" value="P:secondary metabolite biosynthetic process"/>
    <property type="evidence" value="ECO:0007669"/>
    <property type="project" value="TreeGrafter"/>
</dbReference>
<dbReference type="Pfam" id="PF00501">
    <property type="entry name" value="AMP-binding"/>
    <property type="match status" value="1"/>
</dbReference>
<dbReference type="Gene3D" id="2.30.38.10">
    <property type="entry name" value="Luciferase, Domain 3"/>
    <property type="match status" value="1"/>
</dbReference>
<keyword evidence="1 4" id="KW-0436">Ligase</keyword>
<reference evidence="4 5" key="1">
    <citation type="submission" date="2019-03" db="EMBL/GenBank/DDBJ databases">
        <authorList>
            <person name="Zhang S."/>
        </authorList>
    </citation>
    <scope>NUCLEOTIDE SEQUENCE [LARGE SCALE GENOMIC DNA]</scope>
    <source>
        <strain evidence="4 5">S4J41</strain>
    </source>
</reference>